<protein>
    <submittedName>
        <fullName evidence="3">Myb_Cef domain-containing protein</fullName>
    </submittedName>
</protein>
<dbReference type="Proteomes" id="UP000095283">
    <property type="component" value="Unplaced"/>
</dbReference>
<dbReference type="Pfam" id="PF03564">
    <property type="entry name" value="DUF1759"/>
    <property type="match status" value="1"/>
</dbReference>
<evidence type="ECO:0000313" key="3">
    <source>
        <dbReference type="WBParaSite" id="Hba_06166"/>
    </source>
</evidence>
<keyword evidence="2" id="KW-1185">Reference proteome</keyword>
<feature type="region of interest" description="Disordered" evidence="1">
    <location>
        <begin position="82"/>
        <end position="109"/>
    </location>
</feature>
<proteinExistence type="predicted"/>
<evidence type="ECO:0000313" key="2">
    <source>
        <dbReference type="Proteomes" id="UP000095283"/>
    </source>
</evidence>
<dbReference type="WBParaSite" id="Hba_06166">
    <property type="protein sequence ID" value="Hba_06166"/>
    <property type="gene ID" value="Hba_06166"/>
</dbReference>
<dbReference type="AlphaFoldDB" id="A0A1I7WM06"/>
<organism evidence="2 3">
    <name type="scientific">Heterorhabditis bacteriophora</name>
    <name type="common">Entomopathogenic nematode worm</name>
    <dbReference type="NCBI Taxonomy" id="37862"/>
    <lineage>
        <taxon>Eukaryota</taxon>
        <taxon>Metazoa</taxon>
        <taxon>Ecdysozoa</taxon>
        <taxon>Nematoda</taxon>
        <taxon>Chromadorea</taxon>
        <taxon>Rhabditida</taxon>
        <taxon>Rhabditina</taxon>
        <taxon>Rhabditomorpha</taxon>
        <taxon>Strongyloidea</taxon>
        <taxon>Heterorhabditidae</taxon>
        <taxon>Heterorhabditis</taxon>
    </lineage>
</organism>
<reference evidence="3" key="1">
    <citation type="submission" date="2016-11" db="UniProtKB">
        <authorList>
            <consortium name="WormBaseParasite"/>
        </authorList>
    </citation>
    <scope>IDENTIFICATION</scope>
</reference>
<evidence type="ECO:0000256" key="1">
    <source>
        <dbReference type="SAM" id="MobiDB-lite"/>
    </source>
</evidence>
<accession>A0A1I7WM06</accession>
<sequence length="208" mass="23678">MVEEILSQIPYSERLTEVAHLNCALELKKDALEQALGEVKPSLRSHHSNYQDKKGEILVPKQEVDDDTVCNPYMTTDGAEIEHHLSTPPPNITNAGGERFGNQQSDTSYEQELEDNSSLNNNGQFVPTHRREKAQFAEMKTPQFNGSQDSFDEFWAMFNQMVHLNQQFTSIEKFLNLTNHLTGRAENAIKGIKMIPQNYELALDIILE</sequence>
<name>A0A1I7WM06_HETBA</name>
<dbReference type="InterPro" id="IPR005312">
    <property type="entry name" value="DUF1759"/>
</dbReference>